<evidence type="ECO:0000256" key="1">
    <source>
        <dbReference type="SAM" id="MobiDB-lite"/>
    </source>
</evidence>
<reference evidence="2" key="1">
    <citation type="submission" date="2016-07" db="EMBL/GenBank/DDBJ databases">
        <title>De novo transcriptome assembly of four accessions of the metal hyperaccumulator plant Noccaea caerulescens.</title>
        <authorList>
            <person name="Blande D."/>
            <person name="Halimaa P."/>
            <person name="Tervahauta A.I."/>
            <person name="Aarts M.G."/>
            <person name="Karenlampi S.O."/>
        </authorList>
    </citation>
    <scope>NUCLEOTIDE SEQUENCE</scope>
</reference>
<evidence type="ECO:0008006" key="3">
    <source>
        <dbReference type="Google" id="ProtNLM"/>
    </source>
</evidence>
<feature type="region of interest" description="Disordered" evidence="1">
    <location>
        <begin position="168"/>
        <end position="227"/>
    </location>
</feature>
<feature type="region of interest" description="Disordered" evidence="1">
    <location>
        <begin position="82"/>
        <end position="142"/>
    </location>
</feature>
<feature type="compositionally biased region" description="Polar residues" evidence="1">
    <location>
        <begin position="82"/>
        <end position="94"/>
    </location>
</feature>
<dbReference type="AlphaFoldDB" id="A0A1J3DHY3"/>
<proteinExistence type="predicted"/>
<dbReference type="EMBL" id="GEVI01012711">
    <property type="protein sequence ID" value="JAU19609.1"/>
    <property type="molecule type" value="Transcribed_RNA"/>
</dbReference>
<organism evidence="2">
    <name type="scientific">Noccaea caerulescens</name>
    <name type="common">Alpine penny-cress</name>
    <name type="synonym">Thlaspi caerulescens</name>
    <dbReference type="NCBI Taxonomy" id="107243"/>
    <lineage>
        <taxon>Eukaryota</taxon>
        <taxon>Viridiplantae</taxon>
        <taxon>Streptophyta</taxon>
        <taxon>Embryophyta</taxon>
        <taxon>Tracheophyta</taxon>
        <taxon>Spermatophyta</taxon>
        <taxon>Magnoliopsida</taxon>
        <taxon>eudicotyledons</taxon>
        <taxon>Gunneridae</taxon>
        <taxon>Pentapetalae</taxon>
        <taxon>rosids</taxon>
        <taxon>malvids</taxon>
        <taxon>Brassicales</taxon>
        <taxon>Brassicaceae</taxon>
        <taxon>Coluteocarpeae</taxon>
        <taxon>Noccaea</taxon>
    </lineage>
</organism>
<feature type="compositionally biased region" description="Pro residues" evidence="1">
    <location>
        <begin position="105"/>
        <end position="114"/>
    </location>
</feature>
<evidence type="ECO:0000313" key="2">
    <source>
        <dbReference type="EMBL" id="JAU19609.1"/>
    </source>
</evidence>
<dbReference type="PANTHER" id="PTHR33783">
    <property type="entry name" value="PROTEIN HAIKU1"/>
    <property type="match status" value="1"/>
</dbReference>
<feature type="compositionally biased region" description="Low complexity" evidence="1">
    <location>
        <begin position="95"/>
        <end position="104"/>
    </location>
</feature>
<gene>
    <name evidence="2" type="ORF">GA_TR8436_c0_g1_i1_g.27246</name>
</gene>
<dbReference type="PANTHER" id="PTHR33783:SF1">
    <property type="entry name" value="PROTEIN HAIKU1"/>
    <property type="match status" value="1"/>
</dbReference>
<protein>
    <recommendedName>
        <fullName evidence="3">Protein HAIKU1</fullName>
    </recommendedName>
</protein>
<dbReference type="InterPro" id="IPR039612">
    <property type="entry name" value="VQ_5/9/14"/>
</dbReference>
<sequence>MDRPRLNDQLGVKRIGKNIKKSPLHQPNLANGIAPSWPRLQKISPAPVLTQINQSLVPLPTLARPPMHPLPQPMMGHRMHYLQSSLGDSGPNGNQMQPQAQVLAPPQPPPPPPHSRNHHHSPRFNGSLRDNPILPTPRFNGRGILPSPASQYLLPSPTAYRNLVSPRSPYPSLSPGVGYSPPLTPRSFTVSSMDQPGILGPGTSPQPPPSSPGVLSPSSAYGLFHTL</sequence>
<name>A0A1J3DHY3_NOCCA</name>
<accession>A0A1J3DHY3</accession>